<dbReference type="Proteomes" id="UP000503462">
    <property type="component" value="Chromosome 5"/>
</dbReference>
<keyword evidence="6" id="KW-1185">Reference proteome</keyword>
<dbReference type="SUPFAM" id="SSF52540">
    <property type="entry name" value="P-loop containing nucleoside triphosphate hydrolases"/>
    <property type="match status" value="1"/>
</dbReference>
<proteinExistence type="predicted"/>
<feature type="repeat" description="ANK" evidence="2">
    <location>
        <begin position="731"/>
        <end position="763"/>
    </location>
</feature>
<accession>A0A6H0Y358</accession>
<dbReference type="PROSITE" id="PS50088">
    <property type="entry name" value="ANK_REPEAT"/>
    <property type="match status" value="5"/>
</dbReference>
<dbReference type="OrthoDB" id="194358at2759"/>
<feature type="repeat" description="ANK" evidence="2">
    <location>
        <begin position="502"/>
        <end position="531"/>
    </location>
</feature>
<keyword evidence="2" id="KW-0040">ANK repeat</keyword>
<dbReference type="PROSITE" id="PS50297">
    <property type="entry name" value="ANK_REP_REGION"/>
    <property type="match status" value="3"/>
</dbReference>
<feature type="repeat" description="ANK" evidence="2">
    <location>
        <begin position="670"/>
        <end position="702"/>
    </location>
</feature>
<organism evidence="5 6">
    <name type="scientific">Peltaster fructicola</name>
    <dbReference type="NCBI Taxonomy" id="286661"/>
    <lineage>
        <taxon>Eukaryota</taxon>
        <taxon>Fungi</taxon>
        <taxon>Dikarya</taxon>
        <taxon>Ascomycota</taxon>
        <taxon>Pezizomycotina</taxon>
        <taxon>Dothideomycetes</taxon>
        <taxon>Dothideomycetes incertae sedis</taxon>
        <taxon>Peltaster</taxon>
    </lineage>
</organism>
<dbReference type="Gene3D" id="1.25.40.20">
    <property type="entry name" value="Ankyrin repeat-containing domain"/>
    <property type="match status" value="2"/>
</dbReference>
<feature type="repeat" description="ANK" evidence="2">
    <location>
        <begin position="637"/>
        <end position="669"/>
    </location>
</feature>
<evidence type="ECO:0000313" key="6">
    <source>
        <dbReference type="Proteomes" id="UP000503462"/>
    </source>
</evidence>
<evidence type="ECO:0000256" key="2">
    <source>
        <dbReference type="PROSITE-ProRule" id="PRU00023"/>
    </source>
</evidence>
<dbReference type="PANTHER" id="PTHR10039">
    <property type="entry name" value="AMELOGENIN"/>
    <property type="match status" value="1"/>
</dbReference>
<dbReference type="SMART" id="SM00248">
    <property type="entry name" value="ANK"/>
    <property type="match status" value="6"/>
</dbReference>
<dbReference type="InterPro" id="IPR036770">
    <property type="entry name" value="Ankyrin_rpt-contain_sf"/>
</dbReference>
<protein>
    <recommendedName>
        <fullName evidence="4">Nephrocystin 3-like N-terminal domain-containing protein</fullName>
    </recommendedName>
</protein>
<dbReference type="SUPFAM" id="SSF48403">
    <property type="entry name" value="Ankyrin repeat"/>
    <property type="match status" value="1"/>
</dbReference>
<feature type="domain" description="Nephrocystin 3-like N-terminal" evidence="4">
    <location>
        <begin position="2"/>
        <end position="155"/>
    </location>
</feature>
<dbReference type="EMBL" id="CP051143">
    <property type="protein sequence ID" value="QIX01443.1"/>
    <property type="molecule type" value="Genomic_DNA"/>
</dbReference>
<gene>
    <name evidence="5" type="ORF">AMS68_006960</name>
</gene>
<dbReference type="AlphaFoldDB" id="A0A6H0Y358"/>
<dbReference type="Pfam" id="PF00023">
    <property type="entry name" value="Ank"/>
    <property type="match status" value="1"/>
</dbReference>
<dbReference type="Pfam" id="PF12796">
    <property type="entry name" value="Ank_2"/>
    <property type="match status" value="2"/>
</dbReference>
<feature type="region of interest" description="Disordered" evidence="3">
    <location>
        <begin position="815"/>
        <end position="848"/>
    </location>
</feature>
<keyword evidence="1" id="KW-0677">Repeat</keyword>
<reference evidence="5 6" key="1">
    <citation type="journal article" date="2016" name="Sci. Rep.">
        <title>Peltaster fructicola genome reveals evolution from an invasive phytopathogen to an ectophytic parasite.</title>
        <authorList>
            <person name="Xu C."/>
            <person name="Chen H."/>
            <person name="Gleason M.L."/>
            <person name="Xu J.R."/>
            <person name="Liu H."/>
            <person name="Zhang R."/>
            <person name="Sun G."/>
        </authorList>
    </citation>
    <scope>NUCLEOTIDE SEQUENCE [LARGE SCALE GENOMIC DNA]</scope>
    <source>
        <strain evidence="5 6">LNHT1506</strain>
    </source>
</reference>
<evidence type="ECO:0000256" key="3">
    <source>
        <dbReference type="SAM" id="MobiDB-lite"/>
    </source>
</evidence>
<dbReference type="Pfam" id="PF24883">
    <property type="entry name" value="NPHP3_N"/>
    <property type="match status" value="1"/>
</dbReference>
<dbReference type="InterPro" id="IPR056884">
    <property type="entry name" value="NPHP3-like_N"/>
</dbReference>
<evidence type="ECO:0000313" key="5">
    <source>
        <dbReference type="EMBL" id="QIX01443.1"/>
    </source>
</evidence>
<sequence>MNHSDFRKWRDTSESPFFWIKAKPGAGKSTMVRFLDSKTDNCISYYFNARGGELERTTLGMYRSLLSQMLQLLGEDDTLVKFFLQQTQSDGKWHWTIRSLQTAIKRTAEQASKTIWCFIDALDECSTGEVQAMVQFFDDLTHAHTDRVRICFASRYYPAVHIRRSIDLLLDRQQEHAEDIEAYVYGRLSVDDDMKGRVLRDKVVTKANGVFFWVVLVVQLLNTELSEGTIYNLERRLEELPSEVGRLLAEIIDHEDDHPERFRLALQFILYAIRPLTAMEYYHAILAGLAARGLVDRAQLSNISDISQGAMLKFVSSSSHSLAELSEGTDTRVQFIHESVREYLQKADGLKKLFPNAVPENMTSMGHDNIQRICIYYCTLGFHDEENSPMFYQPFWRYASENVFKHAELALSDDELAALLDSVEELSDHYSELVLASLQSGLVKYDEADLFSRSNLFGKAFVRPSKCFGLTHILAYLDTPRLASLVVRRSAPPPSTTSGILSPLSVAVLEGNLSTIRALLKEGADPDYKDYNGRVPLMYTVSKEFFSLQSLDALICGGADINATDSQGRTTLVRLLQANHQPQEAVGALLRHGARMDIADQRGNTALMSACQTSFDTTARTLLESQMFTDINARNNAGSTALMVACQHSRPLHVTLLLEHGADSGIEDSSGLTPLMVACENRQESIIVSLVEHGTRVSIAALFLALRWCSIDIIEWFLDHEPGLITATHGRGRTALMLACQWSRRDVMMVLLARGADIGAVDHDGISVTMWASRPYAGMRHKYDTIILPTLQVMKLLKDEFGAYKPDFGRAATMHTPEASTTQLGDTSDADHSHASSDYPSDLDDTYDLVKETPDANRTYASMVGTMVAKYISEIARESGMATSDTNDTYKEAVLP</sequence>
<name>A0A6H0Y358_9PEZI</name>
<feature type="repeat" description="ANK" evidence="2">
    <location>
        <begin position="532"/>
        <end position="566"/>
    </location>
</feature>
<dbReference type="PANTHER" id="PTHR10039:SF5">
    <property type="entry name" value="NACHT DOMAIN-CONTAINING PROTEIN"/>
    <property type="match status" value="1"/>
</dbReference>
<evidence type="ECO:0000259" key="4">
    <source>
        <dbReference type="Pfam" id="PF24883"/>
    </source>
</evidence>
<dbReference type="InterPro" id="IPR002110">
    <property type="entry name" value="Ankyrin_rpt"/>
</dbReference>
<evidence type="ECO:0000256" key="1">
    <source>
        <dbReference type="ARBA" id="ARBA00022737"/>
    </source>
</evidence>
<dbReference type="InterPro" id="IPR027417">
    <property type="entry name" value="P-loop_NTPase"/>
</dbReference>
<dbReference type="Gene3D" id="3.40.50.300">
    <property type="entry name" value="P-loop containing nucleotide triphosphate hydrolases"/>
    <property type="match status" value="1"/>
</dbReference>